<feature type="region of interest" description="Disordered" evidence="1">
    <location>
        <begin position="1"/>
        <end position="31"/>
    </location>
</feature>
<gene>
    <name evidence="2" type="ordered locus">Bphyt_1704</name>
</gene>
<evidence type="ECO:0000313" key="2">
    <source>
        <dbReference type="EMBL" id="ACD16112.1"/>
    </source>
</evidence>
<reference evidence="2 3" key="1">
    <citation type="journal article" date="2011" name="J. Bacteriol.">
        <title>Complete genome sequence of the plant growth-promoting endophyte Burkholderia phytofirmans strain PsJN.</title>
        <authorList>
            <person name="Weilharter A."/>
            <person name="Mitter B."/>
            <person name="Shin M.V."/>
            <person name="Chain P.S."/>
            <person name="Nowak J."/>
            <person name="Sessitsch A."/>
        </authorList>
    </citation>
    <scope>NUCLEOTIDE SEQUENCE [LARGE SCALE GENOMIC DNA]</scope>
    <source>
        <strain evidence="3">DSM 17436 / LMG 22146 / PsJN</strain>
    </source>
</reference>
<organism evidence="2 3">
    <name type="scientific">Paraburkholderia phytofirmans (strain DSM 17436 / LMG 22146 / PsJN)</name>
    <name type="common">Burkholderia phytofirmans</name>
    <dbReference type="NCBI Taxonomy" id="398527"/>
    <lineage>
        <taxon>Bacteria</taxon>
        <taxon>Pseudomonadati</taxon>
        <taxon>Pseudomonadota</taxon>
        <taxon>Betaproteobacteria</taxon>
        <taxon>Burkholderiales</taxon>
        <taxon>Burkholderiaceae</taxon>
        <taxon>Paraburkholderia</taxon>
    </lineage>
</organism>
<proteinExistence type="predicted"/>
<evidence type="ECO:0000313" key="3">
    <source>
        <dbReference type="Proteomes" id="UP000001739"/>
    </source>
</evidence>
<sequence>MAPTLKARTNETCGASASEANMPAAGDRFSSREPEIGRGVLFASTSAARESAIRIRIAVSWSLLLIARFI</sequence>
<dbReference type="Proteomes" id="UP000001739">
    <property type="component" value="Chromosome 1"/>
</dbReference>
<dbReference type="KEGG" id="bpy:Bphyt_1704"/>
<dbReference type="AlphaFoldDB" id="B2T3F1"/>
<name>B2T3F1_PARPJ</name>
<protein>
    <submittedName>
        <fullName evidence="2">Uncharacterized protein</fullName>
    </submittedName>
</protein>
<dbReference type="EMBL" id="CP001052">
    <property type="protein sequence ID" value="ACD16112.1"/>
    <property type="molecule type" value="Genomic_DNA"/>
</dbReference>
<accession>B2T3F1</accession>
<dbReference type="HOGENOM" id="CLU_2750012_0_0_4"/>
<feature type="compositionally biased region" description="Polar residues" evidence="1">
    <location>
        <begin position="10"/>
        <end position="19"/>
    </location>
</feature>
<evidence type="ECO:0000256" key="1">
    <source>
        <dbReference type="SAM" id="MobiDB-lite"/>
    </source>
</evidence>